<evidence type="ECO:0000313" key="2">
    <source>
        <dbReference type="Proteomes" id="UP001431693"/>
    </source>
</evidence>
<dbReference type="Proteomes" id="UP001431693">
    <property type="component" value="Unassembled WGS sequence"/>
</dbReference>
<dbReference type="Pfam" id="PF00702">
    <property type="entry name" value="Hydrolase"/>
    <property type="match status" value="1"/>
</dbReference>
<gene>
    <name evidence="1" type="ORF">QJ043_01375</name>
</gene>
<keyword evidence="1" id="KW-0378">Hydrolase</keyword>
<reference evidence="1" key="1">
    <citation type="submission" date="2023-05" db="EMBL/GenBank/DDBJ databases">
        <title>[olsenella] sp. nov., isolated from a pig farm feces dump.</title>
        <authorList>
            <person name="Chang Y.-H."/>
        </authorList>
    </citation>
    <scope>NUCLEOTIDE SEQUENCE</scope>
    <source>
        <strain evidence="1">YH-ols2217</strain>
    </source>
</reference>
<dbReference type="SFLD" id="SFLDS00003">
    <property type="entry name" value="Haloacid_Dehalogenase"/>
    <property type="match status" value="1"/>
</dbReference>
<organism evidence="1 2">
    <name type="scientific">Kribbibacterium absianum</name>
    <dbReference type="NCBI Taxonomy" id="3044210"/>
    <lineage>
        <taxon>Bacteria</taxon>
        <taxon>Bacillati</taxon>
        <taxon>Actinomycetota</taxon>
        <taxon>Coriobacteriia</taxon>
        <taxon>Coriobacteriales</taxon>
        <taxon>Kribbibacteriaceae</taxon>
        <taxon>Kribbibacterium</taxon>
    </lineage>
</organism>
<dbReference type="GO" id="GO:0016787">
    <property type="term" value="F:hydrolase activity"/>
    <property type="evidence" value="ECO:0007669"/>
    <property type="project" value="UniProtKB-KW"/>
</dbReference>
<dbReference type="SUPFAM" id="SSF56784">
    <property type="entry name" value="HAD-like"/>
    <property type="match status" value="1"/>
</dbReference>
<dbReference type="InterPro" id="IPR036412">
    <property type="entry name" value="HAD-like_sf"/>
</dbReference>
<dbReference type="PANTHER" id="PTHR43611">
    <property type="entry name" value="ALPHA-D-GLUCOSE 1-PHOSPHATE PHOSPHATASE"/>
    <property type="match status" value="1"/>
</dbReference>
<dbReference type="PANTHER" id="PTHR43611:SF3">
    <property type="entry name" value="FLAVIN MONONUCLEOTIDE HYDROLASE 1, CHLOROPLATIC"/>
    <property type="match status" value="1"/>
</dbReference>
<sequence>MPESRPIQNVVFDMGGVLLAWEPMQYALTYTGNEPDARLVCDALFCSSTWPLLDAGVISCDTMLTVAHASLPERLWDACDQAFATFPAQQRILTQTNDLGFRLVDAGYRVWLLSNVSIRFRNEFEPRIPLCPVMSGILTSAEEKLMKPDPAIYQRFCETFSVAPETCLFVDDSELNCQGAEKAGWQGFHFTRDCDALLERIRACGAYEV</sequence>
<proteinExistence type="predicted"/>
<evidence type="ECO:0000313" key="1">
    <source>
        <dbReference type="EMBL" id="MDJ1128739.1"/>
    </source>
</evidence>
<accession>A0ABT6ZIV3</accession>
<dbReference type="Gene3D" id="3.40.50.1000">
    <property type="entry name" value="HAD superfamily/HAD-like"/>
    <property type="match status" value="1"/>
</dbReference>
<keyword evidence="2" id="KW-1185">Reference proteome</keyword>
<dbReference type="NCBIfam" id="TIGR01509">
    <property type="entry name" value="HAD-SF-IA-v3"/>
    <property type="match status" value="1"/>
</dbReference>
<dbReference type="RefSeq" id="WP_283712379.1">
    <property type="nucleotide sequence ID" value="NZ_JASJEW010000001.1"/>
</dbReference>
<dbReference type="SFLD" id="SFLDG01129">
    <property type="entry name" value="C1.5:_HAD__Beta-PGM__Phosphata"/>
    <property type="match status" value="1"/>
</dbReference>
<comment type="caution">
    <text evidence="1">The sequence shown here is derived from an EMBL/GenBank/DDBJ whole genome shotgun (WGS) entry which is preliminary data.</text>
</comment>
<dbReference type="InterPro" id="IPR023214">
    <property type="entry name" value="HAD_sf"/>
</dbReference>
<name>A0ABT6ZIV3_9ACTN</name>
<dbReference type="InterPro" id="IPR006439">
    <property type="entry name" value="HAD-SF_hydro_IA"/>
</dbReference>
<dbReference type="EMBL" id="JASJEX010000001">
    <property type="protein sequence ID" value="MDJ1128739.1"/>
    <property type="molecule type" value="Genomic_DNA"/>
</dbReference>
<protein>
    <submittedName>
        <fullName evidence="1">HAD-IA family hydrolase</fullName>
    </submittedName>
</protein>